<dbReference type="Pfam" id="PF21348">
    <property type="entry name" value="RGL11_C"/>
    <property type="match status" value="1"/>
</dbReference>
<keyword evidence="1" id="KW-0732">Signal</keyword>
<dbReference type="PANTHER" id="PTHR43118">
    <property type="entry name" value="RHAMNOGALACTURONAN LYASE (EUROFUNG)"/>
    <property type="match status" value="1"/>
</dbReference>
<accession>A0A1D3TY27</accession>
<dbReference type="RefSeq" id="WP_091236642.1">
    <property type="nucleotide sequence ID" value="NZ_FMKA01000037.1"/>
</dbReference>
<dbReference type="STRING" id="1619234.SAMN05421730_10378"/>
<feature type="domain" description="Cadherin-like beta-sandwich-like" evidence="2">
    <location>
        <begin position="240"/>
        <end position="328"/>
    </location>
</feature>
<keyword evidence="6" id="KW-1185">Reference proteome</keyword>
<dbReference type="CDD" id="cd10318">
    <property type="entry name" value="RGL11"/>
    <property type="match status" value="1"/>
</dbReference>
<dbReference type="InterPro" id="IPR034641">
    <property type="entry name" value="RGL11"/>
</dbReference>
<name>A0A1D3TY27_9FIRM</name>
<dbReference type="InterPro" id="IPR025883">
    <property type="entry name" value="Cadherin-like_domain"/>
</dbReference>
<feature type="signal peptide" evidence="1">
    <location>
        <begin position="1"/>
        <end position="37"/>
    </location>
</feature>
<dbReference type="InterPro" id="IPR028994">
    <property type="entry name" value="Integrin_alpha_N"/>
</dbReference>
<dbReference type="InterPro" id="IPR041624">
    <property type="entry name" value="RGI_lyase"/>
</dbReference>
<dbReference type="OrthoDB" id="9802318at2"/>
<dbReference type="InterPro" id="IPR049366">
    <property type="entry name" value="RGL11_C"/>
</dbReference>
<evidence type="ECO:0000256" key="1">
    <source>
        <dbReference type="SAM" id="SignalP"/>
    </source>
</evidence>
<dbReference type="Gene3D" id="2.60.40.10">
    <property type="entry name" value="Immunoglobulins"/>
    <property type="match status" value="2"/>
</dbReference>
<feature type="chain" id="PRO_5008921873" evidence="1">
    <location>
        <begin position="38"/>
        <end position="1173"/>
    </location>
</feature>
<evidence type="ECO:0000259" key="3">
    <source>
        <dbReference type="Pfam" id="PF18370"/>
    </source>
</evidence>
<feature type="domain" description="Rhamnogalacturonan I lyase beta-sheet" evidence="3">
    <location>
        <begin position="426"/>
        <end position="511"/>
    </location>
</feature>
<feature type="domain" description="Rhamnogalacturonan lyase family 11 C-terminal" evidence="4">
    <location>
        <begin position="516"/>
        <end position="1046"/>
    </location>
</feature>
<protein>
    <submittedName>
        <fullName evidence="5">Cadherin-like beta sandwich domain-containing protein</fullName>
    </submittedName>
</protein>
<dbReference type="EMBL" id="FMKA01000037">
    <property type="protein sequence ID" value="SCP99298.1"/>
    <property type="molecule type" value="Genomic_DNA"/>
</dbReference>
<dbReference type="SUPFAM" id="SSF69318">
    <property type="entry name" value="Integrin alpha N-terminal domain"/>
    <property type="match status" value="1"/>
</dbReference>
<dbReference type="PANTHER" id="PTHR43118:SF1">
    <property type="entry name" value="RHAMNOGALACTURONAN LYASE (EUROFUNG)"/>
    <property type="match status" value="1"/>
</dbReference>
<dbReference type="Pfam" id="PF18370">
    <property type="entry name" value="RGI_lyase"/>
    <property type="match status" value="1"/>
</dbReference>
<dbReference type="AlphaFoldDB" id="A0A1D3TY27"/>
<evidence type="ECO:0000313" key="5">
    <source>
        <dbReference type="EMBL" id="SCP99298.1"/>
    </source>
</evidence>
<dbReference type="InterPro" id="IPR013783">
    <property type="entry name" value="Ig-like_fold"/>
</dbReference>
<dbReference type="InterPro" id="IPR036116">
    <property type="entry name" value="FN3_sf"/>
</dbReference>
<reference evidence="5 6" key="1">
    <citation type="submission" date="2016-09" db="EMBL/GenBank/DDBJ databases">
        <authorList>
            <person name="Capua I."/>
            <person name="De Benedictis P."/>
            <person name="Joannis T."/>
            <person name="Lombin L.H."/>
            <person name="Cattoli G."/>
        </authorList>
    </citation>
    <scope>NUCLEOTIDE SEQUENCE [LARGE SCALE GENOMIC DNA]</scope>
    <source>
        <strain evidence="5 6">GluBS11</strain>
    </source>
</reference>
<sequence length="1173" mass="126662">MLSLSKRKKIRTSAKRLLCVILTTTMLVSMITVPASAEDMPVITPVVTEDFESYSIGNITPGNGNSWATKGAVPTMTVADDPVTGRKYTSFTNTSTSSSYIGQTFTAQTGAVFLEFDVNIPGTNGGFLFVNSGGVNSTTASASHLQFDAGKLQKRVSTVYGTYDTTHWYHYKIFYNVPKKKLNLSIVDLNTNQTAATAEENFVNTAISNISSFGFSPNKSGGTINVDNIKVTTTSVQMDSLTVDGGSLTDSFQSYWKDYTVVVSDSTKTLTFTPKADDATLVFSVDGKDVPKDGTASIDVTSGVTSCDITVRSSVYDISKTYTFAISRLGAHPDLENVESLGGDSKVSLGWTEPKDPAYVKANIYQVNADNSLKLVDTVPKGTYISTISGLVNGTTYNYVVKAVFDDNAESSGVNISESPKLFAARQMESLDRGLVAMKNDSGIYVGWRLLGTDSEETSFNLYRDGVKVNATSITNSTNYLDADGTENSTYYVRTVVNGEEQLQSESVKVWNDNHLSIPIQKPDSGVTPAGEAYSYTANEGTAADVDGDGQYEMVVTWSPSNLKDNSQIGYTGKTYIDAYKMDGTRLWRIDCGVNIRSGAHYNQFLVYDLDGDGKAEISLKTADGTVDGLGNVIGDGTKNYVSTAPKTLGCILSGPEYLTVFNGETGAAMQTIPFTPARSRSTADTTNTCTADELTEWGKTGDYYNRVDRFLGTIAYLDGEHPSLIMTRGYYGRMVLSAYDFRDGAFTKRWTFDSSDPGNESYAGMGNHQLSIADVDGDGKDEIITGAACIDDNGTGLWNSDFGHGDALHVGDLDPANLGLEEWTVQEETSAHYVANLKDAETGRVIMGQLGTGFDTGRGLSGDIDPRYPGEEMWAVDGNAQLVYSATAGVLYSAQGQLLSNNIPSASFALWWDGDLSRELLHGTWQGSASGDVTIPRVEKWDYINNKQDTIEDFGDGLACTYGTKECPVVQADILGDWREEVVLRTLDSTELRIYSTTDVTEERIYSLMQDPQYRVAVASQNVGYNQPPHPSFYLGTGMDAVAKPNIYTVGTYGETIVSTVNIEADTLNLKSKGGNNSMTGYIKLPTVYNLSAADVTGITAVINGVAIDVQTDSIFSGDEDADSVESIMFKLDRQKVINAIGSNEGDVDVEITGSLMGGKRFSGSTILHVIH</sequence>
<dbReference type="SUPFAM" id="SSF49265">
    <property type="entry name" value="Fibronectin type III"/>
    <property type="match status" value="1"/>
</dbReference>
<gene>
    <name evidence="5" type="ORF">SAMN05421730_10378</name>
</gene>
<dbReference type="Pfam" id="PF12733">
    <property type="entry name" value="Cadherin-like"/>
    <property type="match status" value="1"/>
</dbReference>
<organism evidence="5 6">
    <name type="scientific">Anaerobium acetethylicum</name>
    <dbReference type="NCBI Taxonomy" id="1619234"/>
    <lineage>
        <taxon>Bacteria</taxon>
        <taxon>Bacillati</taxon>
        <taxon>Bacillota</taxon>
        <taxon>Clostridia</taxon>
        <taxon>Lachnospirales</taxon>
        <taxon>Lachnospiraceae</taxon>
        <taxon>Anaerobium</taxon>
    </lineage>
</organism>
<dbReference type="Proteomes" id="UP000199315">
    <property type="component" value="Unassembled WGS sequence"/>
</dbReference>
<evidence type="ECO:0000259" key="4">
    <source>
        <dbReference type="Pfam" id="PF21348"/>
    </source>
</evidence>
<evidence type="ECO:0000259" key="2">
    <source>
        <dbReference type="Pfam" id="PF12733"/>
    </source>
</evidence>
<evidence type="ECO:0000313" key="6">
    <source>
        <dbReference type="Proteomes" id="UP000199315"/>
    </source>
</evidence>
<proteinExistence type="predicted"/>